<reference evidence="1 2" key="1">
    <citation type="submission" date="2018-08" db="EMBL/GenBank/DDBJ databases">
        <title>Meiothermus granaticius genome AF-68 sequencing project.</title>
        <authorList>
            <person name="Da Costa M.S."/>
            <person name="Albuquerque L."/>
            <person name="Raposo P."/>
            <person name="Froufe H.J.C."/>
            <person name="Barroso C.S."/>
            <person name="Egas C."/>
        </authorList>
    </citation>
    <scope>NUCLEOTIDE SEQUENCE [LARGE SCALE GENOMIC DNA]</scope>
    <source>
        <strain evidence="1 2">AF-68</strain>
    </source>
</reference>
<sequence>MSNAAHPYVIRMHAYLHPLHRFEAHPPQDRSALLRLWAELGPMVRLADPARYRSVQEALEENIPFPVLMLYVFRETRRALESEGSAQRKAE</sequence>
<name>A0A399F3R0_9DEIN</name>
<dbReference type="EMBL" id="QWLB01000071">
    <property type="protein sequence ID" value="RIH90828.1"/>
    <property type="molecule type" value="Genomic_DNA"/>
</dbReference>
<gene>
    <name evidence="1" type="ORF">Mgrana_03162</name>
</gene>
<dbReference type="AlphaFoldDB" id="A0A399F3R0"/>
<evidence type="ECO:0000313" key="2">
    <source>
        <dbReference type="Proteomes" id="UP000266178"/>
    </source>
</evidence>
<keyword evidence="2" id="KW-1185">Reference proteome</keyword>
<organism evidence="1 2">
    <name type="scientific">Meiothermus granaticius NBRC 107808</name>
    <dbReference type="NCBI Taxonomy" id="1227551"/>
    <lineage>
        <taxon>Bacteria</taxon>
        <taxon>Thermotogati</taxon>
        <taxon>Deinococcota</taxon>
        <taxon>Deinococci</taxon>
        <taxon>Thermales</taxon>
        <taxon>Thermaceae</taxon>
        <taxon>Meiothermus</taxon>
    </lineage>
</organism>
<comment type="caution">
    <text evidence="1">The sequence shown here is derived from an EMBL/GenBank/DDBJ whole genome shotgun (WGS) entry which is preliminary data.</text>
</comment>
<proteinExistence type="predicted"/>
<dbReference type="RefSeq" id="WP_240631409.1">
    <property type="nucleotide sequence ID" value="NZ_BJXM01000008.1"/>
</dbReference>
<protein>
    <submittedName>
        <fullName evidence="1">Uncharacterized protein</fullName>
    </submittedName>
</protein>
<evidence type="ECO:0000313" key="1">
    <source>
        <dbReference type="EMBL" id="RIH90828.1"/>
    </source>
</evidence>
<dbReference type="Proteomes" id="UP000266178">
    <property type="component" value="Unassembled WGS sequence"/>
</dbReference>
<accession>A0A399F3R0</accession>